<comment type="caution">
    <text evidence="3">The sequence shown here is derived from an EMBL/GenBank/DDBJ whole genome shotgun (WGS) entry which is preliminary data.</text>
</comment>
<dbReference type="Pfam" id="PF00856">
    <property type="entry name" value="SET"/>
    <property type="match status" value="1"/>
</dbReference>
<accession>K0TB58</accession>
<dbReference type="GO" id="GO:0016279">
    <property type="term" value="F:protein-lysine N-methyltransferase activity"/>
    <property type="evidence" value="ECO:0007669"/>
    <property type="project" value="TreeGrafter"/>
</dbReference>
<reference evidence="3 4" key="1">
    <citation type="journal article" date="2012" name="Genome Biol.">
        <title>Genome and low-iron response of an oceanic diatom adapted to chronic iron limitation.</title>
        <authorList>
            <person name="Lommer M."/>
            <person name="Specht M."/>
            <person name="Roy A.S."/>
            <person name="Kraemer L."/>
            <person name="Andreson R."/>
            <person name="Gutowska M.A."/>
            <person name="Wolf J."/>
            <person name="Bergner S.V."/>
            <person name="Schilhabel M.B."/>
            <person name="Klostermeier U.C."/>
            <person name="Beiko R.G."/>
            <person name="Rosenstiel P."/>
            <person name="Hippler M."/>
            <person name="Laroche J."/>
        </authorList>
    </citation>
    <scope>NUCLEOTIDE SEQUENCE [LARGE SCALE GENOMIC DNA]</scope>
    <source>
        <strain evidence="3 4">CCMP1005</strain>
    </source>
</reference>
<evidence type="ECO:0000313" key="3">
    <source>
        <dbReference type="EMBL" id="EJK76018.1"/>
    </source>
</evidence>
<dbReference type="PANTHER" id="PTHR13271:SF137">
    <property type="entry name" value="SET DOMAIN-CONTAINING PROTEIN"/>
    <property type="match status" value="1"/>
</dbReference>
<dbReference type="InterPro" id="IPR046341">
    <property type="entry name" value="SET_dom_sf"/>
</dbReference>
<sequence>MFIPSDLIFTSSKAQQEFADRGRAGRQVAPFPRLLQDPFGIPDGRKFAVVFVAQFSAQNIQHRREYDLRLLRLSSAVCCLLVGYDVIPRQTLSCIVANLLDDSAFSERQNFVNFQKAVRPLPNQYAPFSDEVGDNVTVLKWAYNVALTRSIEVDGERFIAPLADMFNHAAQTNVEISYDGEGNCNVYATSDIPAGSELSVSYGDPTDPTPLFAKYGFLDESSPGTFCKLMKHRTEMEDMGYTFGNLLFYRDSGEVSPEVYDVILYKILKENDPSQAQEFYQSVMNGDEQTKNSYVENYWSYIKEELQKHVDGTLRDLDKWSSKASSYDINTHPRVPLILQHNSFVKETFTRVKNNLDYMYLCCTTGIRACESKLFGRVETGPPGPPRRDISDIRSDSNAKLTSKSKHATSTGTIEPLSHYRQRGRKTLGFSDKDHQGRVIVVDVD</sequence>
<evidence type="ECO:0000313" key="4">
    <source>
        <dbReference type="Proteomes" id="UP000266841"/>
    </source>
</evidence>
<protein>
    <recommendedName>
        <fullName evidence="2">SET domain-containing protein</fullName>
    </recommendedName>
</protein>
<evidence type="ECO:0000256" key="1">
    <source>
        <dbReference type="SAM" id="MobiDB-lite"/>
    </source>
</evidence>
<dbReference type="Proteomes" id="UP000266841">
    <property type="component" value="Unassembled WGS sequence"/>
</dbReference>
<keyword evidence="4" id="KW-1185">Reference proteome</keyword>
<dbReference type="PROSITE" id="PS50280">
    <property type="entry name" value="SET"/>
    <property type="match status" value="1"/>
</dbReference>
<dbReference type="EMBL" id="AGNL01002591">
    <property type="protein sequence ID" value="EJK76018.1"/>
    <property type="molecule type" value="Genomic_DNA"/>
</dbReference>
<feature type="compositionally biased region" description="Polar residues" evidence="1">
    <location>
        <begin position="398"/>
        <end position="413"/>
    </location>
</feature>
<dbReference type="Gene3D" id="3.90.1410.10">
    <property type="entry name" value="set domain protein methyltransferase, domain 1"/>
    <property type="match status" value="1"/>
</dbReference>
<dbReference type="SUPFAM" id="SSF82199">
    <property type="entry name" value="SET domain"/>
    <property type="match status" value="1"/>
</dbReference>
<proteinExistence type="predicted"/>
<name>K0TB58_THAOC</name>
<dbReference type="OrthoDB" id="3180714at2759"/>
<organism evidence="3 4">
    <name type="scientific">Thalassiosira oceanica</name>
    <name type="common">Marine diatom</name>
    <dbReference type="NCBI Taxonomy" id="159749"/>
    <lineage>
        <taxon>Eukaryota</taxon>
        <taxon>Sar</taxon>
        <taxon>Stramenopiles</taxon>
        <taxon>Ochrophyta</taxon>
        <taxon>Bacillariophyta</taxon>
        <taxon>Coscinodiscophyceae</taxon>
        <taxon>Thalassiosirophycidae</taxon>
        <taxon>Thalassiosirales</taxon>
        <taxon>Thalassiosiraceae</taxon>
        <taxon>Thalassiosira</taxon>
    </lineage>
</organism>
<dbReference type="AlphaFoldDB" id="K0TB58"/>
<evidence type="ECO:0000259" key="2">
    <source>
        <dbReference type="PROSITE" id="PS50280"/>
    </source>
</evidence>
<dbReference type="CDD" id="cd10527">
    <property type="entry name" value="SET_LSMT"/>
    <property type="match status" value="1"/>
</dbReference>
<dbReference type="PANTHER" id="PTHR13271">
    <property type="entry name" value="UNCHARACTERIZED PUTATIVE METHYLTRANSFERASE"/>
    <property type="match status" value="1"/>
</dbReference>
<feature type="compositionally biased region" description="Basic and acidic residues" evidence="1">
    <location>
        <begin position="386"/>
        <end position="397"/>
    </location>
</feature>
<dbReference type="InterPro" id="IPR001214">
    <property type="entry name" value="SET_dom"/>
</dbReference>
<feature type="region of interest" description="Disordered" evidence="1">
    <location>
        <begin position="376"/>
        <end position="418"/>
    </location>
</feature>
<dbReference type="InterPro" id="IPR050600">
    <property type="entry name" value="SETD3_SETD6_MTase"/>
</dbReference>
<feature type="domain" description="SET" evidence="2">
    <location>
        <begin position="66"/>
        <end position="203"/>
    </location>
</feature>
<gene>
    <name evidence="3" type="ORF">THAOC_02236</name>
</gene>